<evidence type="ECO:0000259" key="2">
    <source>
        <dbReference type="Pfam" id="PF08719"/>
    </source>
</evidence>
<dbReference type="NCBIfam" id="TIGR02464">
    <property type="entry name" value="ribofla_fusion"/>
    <property type="match status" value="1"/>
</dbReference>
<evidence type="ECO:0000313" key="3">
    <source>
        <dbReference type="EMBL" id="RFU32152.1"/>
    </source>
</evidence>
<comment type="caution">
    <text evidence="3">The sequence shown here is derived from an EMBL/GenBank/DDBJ whole genome shotgun (WGS) entry which is preliminary data.</text>
</comment>
<organism evidence="3 4">
    <name type="scientific">Scytalidium lignicola</name>
    <name type="common">Hyphomycete</name>
    <dbReference type="NCBI Taxonomy" id="5539"/>
    <lineage>
        <taxon>Eukaryota</taxon>
        <taxon>Fungi</taxon>
        <taxon>Dikarya</taxon>
        <taxon>Ascomycota</taxon>
        <taxon>Pezizomycotina</taxon>
        <taxon>Leotiomycetes</taxon>
        <taxon>Leotiomycetes incertae sedis</taxon>
        <taxon>Scytalidium</taxon>
    </lineage>
</organism>
<feature type="region of interest" description="Disordered" evidence="1">
    <location>
        <begin position="175"/>
        <end position="209"/>
    </location>
</feature>
<dbReference type="InterPro" id="IPR012816">
    <property type="entry name" value="NADAR"/>
</dbReference>
<feature type="non-terminal residue" evidence="3">
    <location>
        <position position="1"/>
    </location>
</feature>
<evidence type="ECO:0000313" key="4">
    <source>
        <dbReference type="Proteomes" id="UP000258309"/>
    </source>
</evidence>
<gene>
    <name evidence="3" type="ORF">B7463_g4169</name>
</gene>
<dbReference type="Pfam" id="PF08719">
    <property type="entry name" value="NADAR"/>
    <property type="match status" value="1"/>
</dbReference>
<dbReference type="STRING" id="5539.A0A3E2HG69"/>
<feature type="non-terminal residue" evidence="3">
    <location>
        <position position="209"/>
    </location>
</feature>
<protein>
    <recommendedName>
        <fullName evidence="2">NADAR domain-containing protein</fullName>
    </recommendedName>
</protein>
<feature type="domain" description="NADAR" evidence="2">
    <location>
        <begin position="14"/>
        <end position="172"/>
    </location>
</feature>
<dbReference type="SUPFAM" id="SSF143990">
    <property type="entry name" value="YbiA-like"/>
    <property type="match status" value="1"/>
</dbReference>
<dbReference type="Gene3D" id="1.10.357.40">
    <property type="entry name" value="YbiA-like"/>
    <property type="match status" value="1"/>
</dbReference>
<dbReference type="Proteomes" id="UP000258309">
    <property type="component" value="Unassembled WGS sequence"/>
</dbReference>
<accession>A0A3E2HG69</accession>
<dbReference type="InterPro" id="IPR037238">
    <property type="entry name" value="YbiA-like_sf"/>
</dbReference>
<dbReference type="EMBL" id="NCSJ02000060">
    <property type="protein sequence ID" value="RFU32152.1"/>
    <property type="molecule type" value="Genomic_DNA"/>
</dbReference>
<dbReference type="CDD" id="cd15457">
    <property type="entry name" value="NADAR"/>
    <property type="match status" value="1"/>
</dbReference>
<dbReference type="AlphaFoldDB" id="A0A3E2HG69"/>
<proteinExistence type="predicted"/>
<reference evidence="3 4" key="1">
    <citation type="submission" date="2018-05" db="EMBL/GenBank/DDBJ databases">
        <title>Draft genome sequence of Scytalidium lignicola DSM 105466, a ubiquitous saprotrophic fungus.</title>
        <authorList>
            <person name="Buettner E."/>
            <person name="Gebauer A.M."/>
            <person name="Hofrichter M."/>
            <person name="Liers C."/>
            <person name="Kellner H."/>
        </authorList>
    </citation>
    <scope>NUCLEOTIDE SEQUENCE [LARGE SCALE GENOMIC DNA]</scope>
    <source>
        <strain evidence="3 4">DSM 105466</strain>
    </source>
</reference>
<sequence length="209" mass="24265">MVNSGKEEQSGPIFFWKPHESEYGFLSQWHSSPFQDADKSKTYSSAEQYMMYQKASLFEDHEIGAKILKTTSPKEQKSLGRKVRNFDDDVWKKNRSRIVTEGSYFKFMYSLSEDEGLKERLLATRERELIEASPMDRIWGIGFGAQNAESQKHKWGLNLLGIALMEARKRIRVEERDKKVLEKPTKESKKGSHDAGTNDKEPQDPRGRR</sequence>
<dbReference type="OrthoDB" id="206452at2759"/>
<keyword evidence="4" id="KW-1185">Reference proteome</keyword>
<evidence type="ECO:0000256" key="1">
    <source>
        <dbReference type="SAM" id="MobiDB-lite"/>
    </source>
</evidence>
<dbReference type="OMA" id="AEHWMMF"/>
<name>A0A3E2HG69_SCYLI</name>